<dbReference type="InterPro" id="IPR010471">
    <property type="entry name" value="DUF1068"/>
</dbReference>
<name>A0AAQ3SUR5_PASNO</name>
<evidence type="ECO:0000313" key="3">
    <source>
        <dbReference type="Proteomes" id="UP001341281"/>
    </source>
</evidence>
<reference evidence="2 3" key="1">
    <citation type="submission" date="2024-02" db="EMBL/GenBank/DDBJ databases">
        <title>High-quality chromosome-scale genome assembly of Pensacola bahiagrass (Paspalum notatum Flugge var. saurae).</title>
        <authorList>
            <person name="Vega J.M."/>
            <person name="Podio M."/>
            <person name="Orjuela J."/>
            <person name="Siena L.A."/>
            <person name="Pessino S.C."/>
            <person name="Combes M.C."/>
            <person name="Mariac C."/>
            <person name="Albertini E."/>
            <person name="Pupilli F."/>
            <person name="Ortiz J.P.A."/>
            <person name="Leblanc O."/>
        </authorList>
    </citation>
    <scope>NUCLEOTIDE SEQUENCE [LARGE SCALE GENOMIC DNA]</scope>
    <source>
        <strain evidence="2">R1</strain>
        <tissue evidence="2">Leaf</tissue>
    </source>
</reference>
<evidence type="ECO:0000313" key="2">
    <source>
        <dbReference type="EMBL" id="WVZ60754.1"/>
    </source>
</evidence>
<keyword evidence="1" id="KW-0812">Transmembrane</keyword>
<dbReference type="Proteomes" id="UP001341281">
    <property type="component" value="Chromosome 02"/>
</dbReference>
<proteinExistence type="predicted"/>
<feature type="transmembrane region" description="Helical" evidence="1">
    <location>
        <begin position="15"/>
        <end position="33"/>
    </location>
</feature>
<dbReference type="EMBL" id="CP144746">
    <property type="protein sequence ID" value="WVZ60754.1"/>
    <property type="molecule type" value="Genomic_DNA"/>
</dbReference>
<dbReference type="AlphaFoldDB" id="A0AAQ3SUR5"/>
<evidence type="ECO:0008006" key="4">
    <source>
        <dbReference type="Google" id="ProtNLM"/>
    </source>
</evidence>
<keyword evidence="1" id="KW-1133">Transmembrane helix</keyword>
<dbReference type="Pfam" id="PF06364">
    <property type="entry name" value="DUF1068"/>
    <property type="match status" value="2"/>
</dbReference>
<keyword evidence="1" id="KW-0472">Membrane</keyword>
<protein>
    <recommendedName>
        <fullName evidence="4">DUF1068 domain-containing protein</fullName>
    </recommendedName>
</protein>
<sequence>MAGAGAPSAWGPSPALVTALVALLGLGLAAYIVGPQLYWHAAEALTAAGACPACECNCDARPLLDLPEGLSQSPYLPAASLASSDLAAAALSFGSDAVVLPSHCAKQFKDVKSRASGEETEKSFTELLVEELRQREEEATQAQQEADVKLLEAKKLASQYQKEADKCSSGMDTCEEAREKSAEALVAQKKLTSLWEQRARELGWKPENTKAHLK</sequence>
<keyword evidence="3" id="KW-1185">Reference proteome</keyword>
<evidence type="ECO:0000256" key="1">
    <source>
        <dbReference type="SAM" id="Phobius"/>
    </source>
</evidence>
<accession>A0AAQ3SUR5</accession>
<gene>
    <name evidence="2" type="ORF">U9M48_010735</name>
</gene>
<dbReference type="PANTHER" id="PTHR32254">
    <property type="entry name" value="EXPRESSED PROTEIN"/>
    <property type="match status" value="1"/>
</dbReference>
<organism evidence="2 3">
    <name type="scientific">Paspalum notatum var. saurae</name>
    <dbReference type="NCBI Taxonomy" id="547442"/>
    <lineage>
        <taxon>Eukaryota</taxon>
        <taxon>Viridiplantae</taxon>
        <taxon>Streptophyta</taxon>
        <taxon>Embryophyta</taxon>
        <taxon>Tracheophyta</taxon>
        <taxon>Spermatophyta</taxon>
        <taxon>Magnoliopsida</taxon>
        <taxon>Liliopsida</taxon>
        <taxon>Poales</taxon>
        <taxon>Poaceae</taxon>
        <taxon>PACMAD clade</taxon>
        <taxon>Panicoideae</taxon>
        <taxon>Andropogonodae</taxon>
        <taxon>Paspaleae</taxon>
        <taxon>Paspalinae</taxon>
        <taxon>Paspalum</taxon>
    </lineage>
</organism>
<dbReference type="PANTHER" id="PTHR32254:SF14">
    <property type="entry name" value="EXPRESSED PROTEIN"/>
    <property type="match status" value="1"/>
</dbReference>